<evidence type="ECO:0000259" key="1">
    <source>
        <dbReference type="Pfam" id="PF13452"/>
    </source>
</evidence>
<evidence type="ECO:0000313" key="3">
    <source>
        <dbReference type="Proteomes" id="UP000321638"/>
    </source>
</evidence>
<dbReference type="Pfam" id="PF13452">
    <property type="entry name" value="FAS1_DH_region"/>
    <property type="match status" value="1"/>
</dbReference>
<dbReference type="InterPro" id="IPR039569">
    <property type="entry name" value="FAS1-like_DH_region"/>
</dbReference>
<dbReference type="AlphaFoldDB" id="A0A5C8PNN8"/>
<protein>
    <recommendedName>
        <fullName evidence="1">FAS1-like dehydratase domain-containing protein</fullName>
    </recommendedName>
</protein>
<organism evidence="2 3">
    <name type="scientific">Vineibacter terrae</name>
    <dbReference type="NCBI Taxonomy" id="2586908"/>
    <lineage>
        <taxon>Bacteria</taxon>
        <taxon>Pseudomonadati</taxon>
        <taxon>Pseudomonadota</taxon>
        <taxon>Alphaproteobacteria</taxon>
        <taxon>Hyphomicrobiales</taxon>
        <taxon>Vineibacter</taxon>
    </lineage>
</organism>
<sequence>MCWEDVEEGQPLPSFDYELSLLRLVAFVRATGLYDYVHFDGDYARAAGARDAFISTPHVAGLFGRLLTDWSGPSGEIRSLTFSMRTQSCTNDMLAVSGRVGRRYRGPDGAYLVDLVDLNIGHALAAHAATATATMALPSRSGDKALPLTPVREDDVRPADVPDFARPYLGKSRAGGAYPAQPLTKEEIHLWCEALEDWNPLYWDEAYAASSPHGGIIAPPTSMFFGTGSSAGLGIGCMKPGETVPDAVRKGMTGIGLLQSLRQAWAEGGTLVIPPGCDEIAVVQAVCRFFIPMRPGDTGHTQLRMKNCSQRKKTKLGEGYFITTERLLYNQRNEPVRSQEFTVFHYHV</sequence>
<name>A0A5C8PNN8_9HYPH</name>
<dbReference type="Gene3D" id="3.10.129.10">
    <property type="entry name" value="Hotdog Thioesterase"/>
    <property type="match status" value="2"/>
</dbReference>
<evidence type="ECO:0000313" key="2">
    <source>
        <dbReference type="EMBL" id="TXL76014.1"/>
    </source>
</evidence>
<dbReference type="CDD" id="cd03441">
    <property type="entry name" value="R_hydratase_like"/>
    <property type="match status" value="1"/>
</dbReference>
<dbReference type="RefSeq" id="WP_147847375.1">
    <property type="nucleotide sequence ID" value="NZ_VDUZ01000012.1"/>
</dbReference>
<gene>
    <name evidence="2" type="ORF">FHP25_13045</name>
</gene>
<dbReference type="InterPro" id="IPR029069">
    <property type="entry name" value="HotDog_dom_sf"/>
</dbReference>
<feature type="domain" description="FAS1-like dehydratase" evidence="1">
    <location>
        <begin position="182"/>
        <end position="228"/>
    </location>
</feature>
<dbReference type="OrthoDB" id="4235906at2"/>
<dbReference type="Proteomes" id="UP000321638">
    <property type="component" value="Unassembled WGS sequence"/>
</dbReference>
<proteinExistence type="predicted"/>
<dbReference type="EMBL" id="VDUZ01000012">
    <property type="protein sequence ID" value="TXL76014.1"/>
    <property type="molecule type" value="Genomic_DNA"/>
</dbReference>
<dbReference type="SUPFAM" id="SSF54637">
    <property type="entry name" value="Thioesterase/thiol ester dehydrase-isomerase"/>
    <property type="match status" value="2"/>
</dbReference>
<reference evidence="2 3" key="1">
    <citation type="submission" date="2019-06" db="EMBL/GenBank/DDBJ databases">
        <title>New taxonomy in bacterial strain CC-CFT640, isolated from vineyard.</title>
        <authorList>
            <person name="Lin S.-Y."/>
            <person name="Tsai C.-F."/>
            <person name="Young C.-C."/>
        </authorList>
    </citation>
    <scope>NUCLEOTIDE SEQUENCE [LARGE SCALE GENOMIC DNA]</scope>
    <source>
        <strain evidence="2 3">CC-CFT640</strain>
    </source>
</reference>
<accession>A0A5C8PNN8</accession>
<keyword evidence="3" id="KW-1185">Reference proteome</keyword>
<comment type="caution">
    <text evidence="2">The sequence shown here is derived from an EMBL/GenBank/DDBJ whole genome shotgun (WGS) entry which is preliminary data.</text>
</comment>